<dbReference type="Proteomes" id="UP000315389">
    <property type="component" value="Unassembled WGS sequence"/>
</dbReference>
<evidence type="ECO:0000313" key="3">
    <source>
        <dbReference type="Proteomes" id="UP000315389"/>
    </source>
</evidence>
<feature type="region of interest" description="Disordered" evidence="1">
    <location>
        <begin position="23"/>
        <end position="49"/>
    </location>
</feature>
<reference evidence="2 3" key="1">
    <citation type="submission" date="2019-06" db="EMBL/GenBank/DDBJ databases">
        <title>Sequencing the genomes of 1000 actinobacteria strains.</title>
        <authorList>
            <person name="Klenk H.-P."/>
        </authorList>
    </citation>
    <scope>NUCLEOTIDE SEQUENCE [LARGE SCALE GENOMIC DNA]</scope>
    <source>
        <strain evidence="2 3">DSM 4813</strain>
    </source>
</reference>
<evidence type="ECO:0000256" key="1">
    <source>
        <dbReference type="SAM" id="MobiDB-lite"/>
    </source>
</evidence>
<keyword evidence="3" id="KW-1185">Reference proteome</keyword>
<protein>
    <submittedName>
        <fullName evidence="2">Uncharacterized protein</fullName>
    </submittedName>
</protein>
<dbReference type="AlphaFoldDB" id="A0A542Z871"/>
<proteinExistence type="predicted"/>
<feature type="compositionally biased region" description="Polar residues" evidence="1">
    <location>
        <begin position="28"/>
        <end position="40"/>
    </location>
</feature>
<gene>
    <name evidence="2" type="ORF">FB461_2416</name>
</gene>
<dbReference type="EMBL" id="VFOS01000007">
    <property type="protein sequence ID" value="TQL56529.1"/>
    <property type="molecule type" value="Genomic_DNA"/>
</dbReference>
<evidence type="ECO:0000313" key="2">
    <source>
        <dbReference type="EMBL" id="TQL56529.1"/>
    </source>
</evidence>
<organism evidence="2 3">
    <name type="scientific">Rarobacter faecitabidus</name>
    <dbReference type="NCBI Taxonomy" id="13243"/>
    <lineage>
        <taxon>Bacteria</taxon>
        <taxon>Bacillati</taxon>
        <taxon>Actinomycetota</taxon>
        <taxon>Actinomycetes</taxon>
        <taxon>Micrococcales</taxon>
        <taxon>Rarobacteraceae</taxon>
        <taxon>Rarobacter</taxon>
    </lineage>
</organism>
<accession>A0A542Z871</accession>
<comment type="caution">
    <text evidence="2">The sequence shown here is derived from an EMBL/GenBank/DDBJ whole genome shotgun (WGS) entry which is preliminary data.</text>
</comment>
<name>A0A542Z871_RARFA</name>
<sequence>MSVKTLRAILCGLKRGARAGLMLDPGTHNRTCPNDPTRSGGSFYAQEGE</sequence>